<dbReference type="Pfam" id="PF00482">
    <property type="entry name" value="T2SSF"/>
    <property type="match status" value="2"/>
</dbReference>
<evidence type="ECO:0000256" key="4">
    <source>
        <dbReference type="ARBA" id="ARBA00022692"/>
    </source>
</evidence>
<evidence type="ECO:0000256" key="2">
    <source>
        <dbReference type="ARBA" id="ARBA00005745"/>
    </source>
</evidence>
<accession>A0ABT3NBC4</accession>
<dbReference type="PANTHER" id="PTHR30012">
    <property type="entry name" value="GENERAL SECRETION PATHWAY PROTEIN"/>
    <property type="match status" value="1"/>
</dbReference>
<dbReference type="PRINTS" id="PR00812">
    <property type="entry name" value="BCTERIALGSPF"/>
</dbReference>
<proteinExistence type="inferred from homology"/>
<keyword evidence="3" id="KW-1003">Cell membrane</keyword>
<dbReference type="Proteomes" id="UP001209681">
    <property type="component" value="Unassembled WGS sequence"/>
</dbReference>
<gene>
    <name evidence="9" type="ORF">OOT00_10790</name>
</gene>
<dbReference type="Gene3D" id="1.20.81.30">
    <property type="entry name" value="Type II secretion system (T2SS), domain F"/>
    <property type="match status" value="2"/>
</dbReference>
<feature type="transmembrane region" description="Helical" evidence="7">
    <location>
        <begin position="376"/>
        <end position="397"/>
    </location>
</feature>
<feature type="domain" description="Type II secretion system protein GspF" evidence="8">
    <location>
        <begin position="273"/>
        <end position="395"/>
    </location>
</feature>
<keyword evidence="10" id="KW-1185">Reference proteome</keyword>
<evidence type="ECO:0000256" key="6">
    <source>
        <dbReference type="ARBA" id="ARBA00023136"/>
    </source>
</evidence>
<dbReference type="InterPro" id="IPR042094">
    <property type="entry name" value="T2SS_GspF_sf"/>
</dbReference>
<dbReference type="InterPro" id="IPR003004">
    <property type="entry name" value="GspF/PilC"/>
</dbReference>
<dbReference type="InterPro" id="IPR018076">
    <property type="entry name" value="T2SS_GspF_dom"/>
</dbReference>
<evidence type="ECO:0000313" key="10">
    <source>
        <dbReference type="Proteomes" id="UP001209681"/>
    </source>
</evidence>
<dbReference type="PANTHER" id="PTHR30012:SF0">
    <property type="entry name" value="TYPE II SECRETION SYSTEM PROTEIN F-RELATED"/>
    <property type="match status" value="1"/>
</dbReference>
<evidence type="ECO:0000256" key="5">
    <source>
        <dbReference type="ARBA" id="ARBA00022989"/>
    </source>
</evidence>
<dbReference type="EMBL" id="JAPFPW010000012">
    <property type="protein sequence ID" value="MCW7754471.1"/>
    <property type="molecule type" value="Genomic_DNA"/>
</dbReference>
<feature type="domain" description="Type II secretion system protein GspF" evidence="8">
    <location>
        <begin position="70"/>
        <end position="193"/>
    </location>
</feature>
<name>A0ABT3NBC4_9BACT</name>
<dbReference type="RefSeq" id="WP_265425389.1">
    <property type="nucleotide sequence ID" value="NZ_JAPFPW010000012.1"/>
</dbReference>
<evidence type="ECO:0000259" key="8">
    <source>
        <dbReference type="Pfam" id="PF00482"/>
    </source>
</evidence>
<comment type="similarity">
    <text evidence="2">Belongs to the GSP F family.</text>
</comment>
<keyword evidence="5 7" id="KW-1133">Transmembrane helix</keyword>
<comment type="caution">
    <text evidence="9">The sequence shown here is derived from an EMBL/GenBank/DDBJ whole genome shotgun (WGS) entry which is preliminary data.</text>
</comment>
<feature type="transmembrane region" description="Helical" evidence="7">
    <location>
        <begin position="216"/>
        <end position="242"/>
    </location>
</feature>
<feature type="transmembrane region" description="Helical" evidence="7">
    <location>
        <begin position="254"/>
        <end position="280"/>
    </location>
</feature>
<feature type="transmembrane region" description="Helical" evidence="7">
    <location>
        <begin position="170"/>
        <end position="196"/>
    </location>
</feature>
<organism evidence="9 10">
    <name type="scientific">Desulfobotulus pelophilus</name>
    <dbReference type="NCBI Taxonomy" id="2823377"/>
    <lineage>
        <taxon>Bacteria</taxon>
        <taxon>Pseudomonadati</taxon>
        <taxon>Thermodesulfobacteriota</taxon>
        <taxon>Desulfobacteria</taxon>
        <taxon>Desulfobacterales</taxon>
        <taxon>Desulfobacteraceae</taxon>
        <taxon>Desulfobotulus</taxon>
    </lineage>
</organism>
<keyword evidence="6 7" id="KW-0472">Membrane</keyword>
<evidence type="ECO:0000256" key="7">
    <source>
        <dbReference type="SAM" id="Phobius"/>
    </source>
</evidence>
<comment type="subcellular location">
    <subcellularLocation>
        <location evidence="1">Cell membrane</location>
        <topology evidence="1">Multi-pass membrane protein</topology>
    </subcellularLocation>
</comment>
<keyword evidence="4 7" id="KW-0812">Transmembrane</keyword>
<evidence type="ECO:0000256" key="3">
    <source>
        <dbReference type="ARBA" id="ARBA00022475"/>
    </source>
</evidence>
<evidence type="ECO:0000313" key="9">
    <source>
        <dbReference type="EMBL" id="MCW7754471.1"/>
    </source>
</evidence>
<protein>
    <submittedName>
        <fullName evidence="9">Type II secretion system F family protein</fullName>
    </submittedName>
</protein>
<sequence>MAHYAYRALDVTGKKVKGVLDAESTEAAERMLLDRELVPLEIRTYSAGAFDTSALLSRFTSVKTEELILFTKQFRTLLRAGVGILRILEVLERQTENAKLRSILADMGEDIREGASLYDAFRQHPSTFSPLYGSMIRAGEQSGSLPQVLERLTYIIEHEHKVRSDIKSALQYPIIVTVFLVVAFFVLLTFVIPQFVSIFQKTGIELPLPTKLALGLYAFLEAFWPLLLVTMAGSVMGLAFWFRTERGRLLRDRFLLRLPLFGNLFAKAAMSRFASIFSILQSSGIPVLQTLNILSGAIGNAAVAYEFDQIGEKLNEGKGIAGPLSEARYFTPMVVNMVAIGEESGNLEEMMQEVAVHYDDEVGYATKQLSDAVGPLLTVGLAVVVGFFAAAIFLPMWDLTQMVK</sequence>
<evidence type="ECO:0000256" key="1">
    <source>
        <dbReference type="ARBA" id="ARBA00004651"/>
    </source>
</evidence>
<reference evidence="9 10" key="1">
    <citation type="submission" date="2022-11" db="EMBL/GenBank/DDBJ databases">
        <title>Desulfobotulus tamanensis H1 sp. nov. - anaerobic, alkaliphilic, sulphate reducing bacterium isolated from terrestrial mud volcano.</title>
        <authorList>
            <person name="Frolova A."/>
            <person name="Merkel A.Y."/>
            <person name="Slobodkin A.I."/>
        </authorList>
    </citation>
    <scope>NUCLEOTIDE SEQUENCE [LARGE SCALE GENOMIC DNA]</scope>
    <source>
        <strain evidence="9 10">H1</strain>
    </source>
</reference>